<dbReference type="InterPro" id="IPR036291">
    <property type="entry name" value="NAD(P)-bd_dom_sf"/>
</dbReference>
<evidence type="ECO:0000313" key="2">
    <source>
        <dbReference type="Proteomes" id="UP000185783"/>
    </source>
</evidence>
<proteinExistence type="predicted"/>
<dbReference type="InterPro" id="IPR051468">
    <property type="entry name" value="Fungal_SecMetab_SDRs"/>
</dbReference>
<sequence>MTLNRIVIVGASGGIGRALVEQSIRRYPEAQIFAFSRGQAVFSDARIEPGYLDLEKPESIKAAAQTIPDGGLDRVIVASGMLHDDACQPEKSWRDLEADAMLKLYAVNTVGPALVLKHFVPLLHRRKPATFAAVSARVGSISDNRLGGWYSYRASKAALNMVLKSASIEYARKNKEGVIVGLHPGTVDSSLSAPFQANVPEGKLFSPAYSANCLLDVLDELRPEQTGQCFAWDGQPIPA</sequence>
<evidence type="ECO:0000313" key="1">
    <source>
        <dbReference type="EMBL" id="OKL45566.1"/>
    </source>
</evidence>
<dbReference type="Pfam" id="PF00106">
    <property type="entry name" value="adh_short"/>
    <property type="match status" value="1"/>
</dbReference>
<dbReference type="Proteomes" id="UP000185783">
    <property type="component" value="Unassembled WGS sequence"/>
</dbReference>
<reference evidence="1 2" key="1">
    <citation type="submission" date="2016-03" db="EMBL/GenBank/DDBJ databases">
        <title>Genome sequence of Nesiotobacter sp. nov., a moderately halophilic alphaproteobacterium isolated from the Yellow Sea, China.</title>
        <authorList>
            <person name="Zhang G."/>
            <person name="Zhang R."/>
        </authorList>
    </citation>
    <scope>NUCLEOTIDE SEQUENCE [LARGE SCALE GENOMIC DNA]</scope>
    <source>
        <strain evidence="1 2">WB1-6</strain>
    </source>
</reference>
<protein>
    <recommendedName>
        <fullName evidence="3">C-factor</fullName>
    </recommendedName>
</protein>
<dbReference type="STRING" id="197461.A3843_04455"/>
<dbReference type="AlphaFoldDB" id="A0A1U7JLE0"/>
<organism evidence="1 2">
    <name type="scientific">Pseudovibrio exalbescens</name>
    <dbReference type="NCBI Taxonomy" id="197461"/>
    <lineage>
        <taxon>Bacteria</taxon>
        <taxon>Pseudomonadati</taxon>
        <taxon>Pseudomonadota</taxon>
        <taxon>Alphaproteobacteria</taxon>
        <taxon>Hyphomicrobiales</taxon>
        <taxon>Stappiaceae</taxon>
        <taxon>Pseudovibrio</taxon>
    </lineage>
</organism>
<dbReference type="PRINTS" id="PR00081">
    <property type="entry name" value="GDHRDH"/>
</dbReference>
<accession>A0A1U7JLE0</accession>
<dbReference type="PANTHER" id="PTHR43544">
    <property type="entry name" value="SHORT-CHAIN DEHYDROGENASE/REDUCTASE"/>
    <property type="match status" value="1"/>
</dbReference>
<dbReference type="RefSeq" id="WP_028479935.1">
    <property type="nucleotide sequence ID" value="NZ_LVVZ01000005.1"/>
</dbReference>
<dbReference type="EMBL" id="LVVZ01000005">
    <property type="protein sequence ID" value="OKL45566.1"/>
    <property type="molecule type" value="Genomic_DNA"/>
</dbReference>
<dbReference type="Gene3D" id="3.40.50.720">
    <property type="entry name" value="NAD(P)-binding Rossmann-like Domain"/>
    <property type="match status" value="1"/>
</dbReference>
<keyword evidence="2" id="KW-1185">Reference proteome</keyword>
<dbReference type="GO" id="GO:0005737">
    <property type="term" value="C:cytoplasm"/>
    <property type="evidence" value="ECO:0007669"/>
    <property type="project" value="TreeGrafter"/>
</dbReference>
<comment type="caution">
    <text evidence="1">The sequence shown here is derived from an EMBL/GenBank/DDBJ whole genome shotgun (WGS) entry which is preliminary data.</text>
</comment>
<dbReference type="GO" id="GO:0016491">
    <property type="term" value="F:oxidoreductase activity"/>
    <property type="evidence" value="ECO:0007669"/>
    <property type="project" value="TreeGrafter"/>
</dbReference>
<dbReference type="CDD" id="cd05325">
    <property type="entry name" value="carb_red_sniffer_like_SDR_c"/>
    <property type="match status" value="1"/>
</dbReference>
<evidence type="ECO:0008006" key="3">
    <source>
        <dbReference type="Google" id="ProtNLM"/>
    </source>
</evidence>
<gene>
    <name evidence="1" type="ORF">A3843_04455</name>
</gene>
<name>A0A1U7JLE0_9HYPH</name>
<dbReference type="PANTHER" id="PTHR43544:SF12">
    <property type="entry name" value="NAD(P)-BINDING ROSSMANN-FOLD SUPERFAMILY PROTEIN"/>
    <property type="match status" value="1"/>
</dbReference>
<dbReference type="InterPro" id="IPR002347">
    <property type="entry name" value="SDR_fam"/>
</dbReference>
<dbReference type="SUPFAM" id="SSF51735">
    <property type="entry name" value="NAD(P)-binding Rossmann-fold domains"/>
    <property type="match status" value="1"/>
</dbReference>